<dbReference type="PANTHER" id="PTHR48182">
    <property type="entry name" value="PROTEIN SERAC1"/>
    <property type="match status" value="1"/>
</dbReference>
<dbReference type="Proteomes" id="UP001285908">
    <property type="component" value="Unassembled WGS sequence"/>
</dbReference>
<dbReference type="AlphaFoldDB" id="A0AAJ0MNC7"/>
<evidence type="ECO:0000256" key="4">
    <source>
        <dbReference type="ARBA" id="ARBA00007920"/>
    </source>
</evidence>
<keyword evidence="5" id="KW-0256">Endoplasmic reticulum</keyword>
<name>A0AAJ0MNC7_9PEZI</name>
<dbReference type="SUPFAM" id="SSF53474">
    <property type="entry name" value="alpha/beta-Hydrolases"/>
    <property type="match status" value="1"/>
</dbReference>
<organism evidence="9 10">
    <name type="scientific">Neurospora hispaniola</name>
    <dbReference type="NCBI Taxonomy" id="588809"/>
    <lineage>
        <taxon>Eukaryota</taxon>
        <taxon>Fungi</taxon>
        <taxon>Dikarya</taxon>
        <taxon>Ascomycota</taxon>
        <taxon>Pezizomycotina</taxon>
        <taxon>Sordariomycetes</taxon>
        <taxon>Sordariomycetidae</taxon>
        <taxon>Sordariales</taxon>
        <taxon>Sordariaceae</taxon>
        <taxon>Neurospora</taxon>
    </lineage>
</organism>
<comment type="subcellular location">
    <subcellularLocation>
        <location evidence="2">Endoplasmic reticulum</location>
    </subcellularLocation>
    <subcellularLocation>
        <location evidence="3">Membrane</location>
    </subcellularLocation>
    <subcellularLocation>
        <location evidence="1">Mitochondrion</location>
    </subcellularLocation>
</comment>
<evidence type="ECO:0000256" key="3">
    <source>
        <dbReference type="ARBA" id="ARBA00004370"/>
    </source>
</evidence>
<dbReference type="PANTHER" id="PTHR48182:SF2">
    <property type="entry name" value="PROTEIN SERAC1"/>
    <property type="match status" value="1"/>
</dbReference>
<evidence type="ECO:0000256" key="1">
    <source>
        <dbReference type="ARBA" id="ARBA00004173"/>
    </source>
</evidence>
<dbReference type="EMBL" id="JAULSX010000008">
    <property type="protein sequence ID" value="KAK3486948.1"/>
    <property type="molecule type" value="Genomic_DNA"/>
</dbReference>
<sequence>MVRAQGISLLFEPNDVEPELDIIFIHGFTGHPRLTWTIDQKKAERRRKANSDAPSHNVHKSAQTADVYWPKDLVPVTLPSARVMTFGYDSKIRHFSQGQISKNTVQDHARELLEQLRDKRSPDAKGSRPLAFIAHSLGGLVVREALTLASQHQDDQISTSRYKEIFRSTIAIMFFGTPHRGADPRSSFHRFFSAFAMRLGIDVNPFILDALIPNVNNIQKQLNLDGFKSLAAERGWIVYTFQEEYGVLGFFSKKVSNSALFRLFRS</sequence>
<evidence type="ECO:0000256" key="6">
    <source>
        <dbReference type="ARBA" id="ARBA00023128"/>
    </source>
</evidence>
<evidence type="ECO:0000256" key="7">
    <source>
        <dbReference type="ARBA" id="ARBA00023136"/>
    </source>
</evidence>
<dbReference type="InterPro" id="IPR007751">
    <property type="entry name" value="DUF676_lipase-like"/>
</dbReference>
<gene>
    <name evidence="9" type="ORF">B0T23DRAFT_237435</name>
</gene>
<comment type="caution">
    <text evidence="9">The sequence shown here is derived from an EMBL/GenBank/DDBJ whole genome shotgun (WGS) entry which is preliminary data.</text>
</comment>
<evidence type="ECO:0000313" key="10">
    <source>
        <dbReference type="Proteomes" id="UP001285908"/>
    </source>
</evidence>
<dbReference type="InterPro" id="IPR052374">
    <property type="entry name" value="SERAC1"/>
</dbReference>
<dbReference type="RefSeq" id="XP_062689505.1">
    <property type="nucleotide sequence ID" value="XM_062833983.1"/>
</dbReference>
<dbReference type="GeneID" id="87871605"/>
<proteinExistence type="inferred from homology"/>
<evidence type="ECO:0000256" key="2">
    <source>
        <dbReference type="ARBA" id="ARBA00004240"/>
    </source>
</evidence>
<comment type="similarity">
    <text evidence="4">Belongs to the putative lipase ROG1 family.</text>
</comment>
<keyword evidence="6" id="KW-0496">Mitochondrion</keyword>
<accession>A0AAJ0MNC7</accession>
<keyword evidence="7" id="KW-0472">Membrane</keyword>
<keyword evidence="10" id="KW-1185">Reference proteome</keyword>
<dbReference type="GO" id="GO:0005739">
    <property type="term" value="C:mitochondrion"/>
    <property type="evidence" value="ECO:0007669"/>
    <property type="project" value="UniProtKB-SubCell"/>
</dbReference>
<dbReference type="GO" id="GO:0016020">
    <property type="term" value="C:membrane"/>
    <property type="evidence" value="ECO:0007669"/>
    <property type="project" value="UniProtKB-SubCell"/>
</dbReference>
<reference evidence="9 10" key="1">
    <citation type="journal article" date="2023" name="Mol. Phylogenet. Evol.">
        <title>Genome-scale phylogeny and comparative genomics of the fungal order Sordariales.</title>
        <authorList>
            <person name="Hensen N."/>
            <person name="Bonometti L."/>
            <person name="Westerberg I."/>
            <person name="Brannstrom I.O."/>
            <person name="Guillou S."/>
            <person name="Cros-Aarteil S."/>
            <person name="Calhoun S."/>
            <person name="Haridas S."/>
            <person name="Kuo A."/>
            <person name="Mondo S."/>
            <person name="Pangilinan J."/>
            <person name="Riley R."/>
            <person name="LaButti K."/>
            <person name="Andreopoulos B."/>
            <person name="Lipzen A."/>
            <person name="Chen C."/>
            <person name="Yan M."/>
            <person name="Daum C."/>
            <person name="Ng V."/>
            <person name="Clum A."/>
            <person name="Steindorff A."/>
            <person name="Ohm R.A."/>
            <person name="Martin F."/>
            <person name="Silar P."/>
            <person name="Natvig D.O."/>
            <person name="Lalanne C."/>
            <person name="Gautier V."/>
            <person name="Ament-Velasquez S.L."/>
            <person name="Kruys A."/>
            <person name="Hutchinson M.I."/>
            <person name="Powell A.J."/>
            <person name="Barry K."/>
            <person name="Miller A.N."/>
            <person name="Grigoriev I.V."/>
            <person name="Debuchy R."/>
            <person name="Gladieux P."/>
            <person name="Hiltunen Thoren M."/>
            <person name="Johannesson H."/>
        </authorList>
    </citation>
    <scope>NUCLEOTIDE SEQUENCE [LARGE SCALE GENOMIC DNA]</scope>
    <source>
        <strain evidence="9 10">FGSC 10403</strain>
    </source>
</reference>
<dbReference type="InterPro" id="IPR029058">
    <property type="entry name" value="AB_hydrolase_fold"/>
</dbReference>
<protein>
    <recommendedName>
        <fullName evidence="8">DUF676 domain-containing protein</fullName>
    </recommendedName>
</protein>
<evidence type="ECO:0000259" key="8">
    <source>
        <dbReference type="Pfam" id="PF05057"/>
    </source>
</evidence>
<evidence type="ECO:0000256" key="5">
    <source>
        <dbReference type="ARBA" id="ARBA00022824"/>
    </source>
</evidence>
<feature type="domain" description="DUF676" evidence="8">
    <location>
        <begin position="109"/>
        <end position="186"/>
    </location>
</feature>
<evidence type="ECO:0000313" key="9">
    <source>
        <dbReference type="EMBL" id="KAK3486948.1"/>
    </source>
</evidence>
<dbReference type="Gene3D" id="3.40.50.1820">
    <property type="entry name" value="alpha/beta hydrolase"/>
    <property type="match status" value="1"/>
</dbReference>
<dbReference type="Pfam" id="PF05057">
    <property type="entry name" value="DUF676"/>
    <property type="match status" value="1"/>
</dbReference>
<dbReference type="GO" id="GO:0005783">
    <property type="term" value="C:endoplasmic reticulum"/>
    <property type="evidence" value="ECO:0007669"/>
    <property type="project" value="UniProtKB-SubCell"/>
</dbReference>